<evidence type="ECO:0000313" key="3">
    <source>
        <dbReference type="Proteomes" id="UP000649799"/>
    </source>
</evidence>
<sequence>MQYLNQYYKSSPLLTSLFTLIAAVLLPIVVHLAPPVQGTPIGAILLPMFYVPLIALILLGKTPALAAAALSPALNFLISGNEQWSLMLLLTIELIVFTLSLAYLKHKLGNGWSVLPSILLAKVIGATGIFWLNFLPLTPVDYFSNSLYTGLPGIIILFILGFTVPGIGEKSGKN</sequence>
<evidence type="ECO:0000313" key="2">
    <source>
        <dbReference type="EMBL" id="NHE57338.1"/>
    </source>
</evidence>
<gene>
    <name evidence="2" type="ORF">G9Q97_10995</name>
</gene>
<feature type="transmembrane region" description="Helical" evidence="1">
    <location>
        <begin position="146"/>
        <end position="168"/>
    </location>
</feature>
<feature type="transmembrane region" description="Helical" evidence="1">
    <location>
        <begin position="12"/>
        <end position="33"/>
    </location>
</feature>
<keyword evidence="1" id="KW-0812">Transmembrane</keyword>
<comment type="caution">
    <text evidence="2">The sequence shown here is derived from an EMBL/GenBank/DDBJ whole genome shotgun (WGS) entry which is preliminary data.</text>
</comment>
<dbReference type="EMBL" id="JAANYN010000004">
    <property type="protein sequence ID" value="NHE57338.1"/>
    <property type="molecule type" value="Genomic_DNA"/>
</dbReference>
<feature type="transmembrane region" description="Helical" evidence="1">
    <location>
        <begin position="86"/>
        <end position="104"/>
    </location>
</feature>
<dbReference type="RefSeq" id="WP_166146784.1">
    <property type="nucleotide sequence ID" value="NZ_JAANYN010000004.1"/>
</dbReference>
<keyword evidence="3" id="KW-1185">Reference proteome</keyword>
<keyword evidence="1" id="KW-0472">Membrane</keyword>
<organism evidence="2 3">
    <name type="scientific">Cyclobacterium plantarum</name>
    <dbReference type="NCBI Taxonomy" id="2716263"/>
    <lineage>
        <taxon>Bacteria</taxon>
        <taxon>Pseudomonadati</taxon>
        <taxon>Bacteroidota</taxon>
        <taxon>Cytophagia</taxon>
        <taxon>Cytophagales</taxon>
        <taxon>Cyclobacteriaceae</taxon>
        <taxon>Cyclobacterium</taxon>
    </lineage>
</organism>
<protein>
    <recommendedName>
        <fullName evidence="4">ECF transporter S component</fullName>
    </recommendedName>
</protein>
<dbReference type="Proteomes" id="UP000649799">
    <property type="component" value="Unassembled WGS sequence"/>
</dbReference>
<feature type="transmembrane region" description="Helical" evidence="1">
    <location>
        <begin position="111"/>
        <end position="134"/>
    </location>
</feature>
<evidence type="ECO:0000256" key="1">
    <source>
        <dbReference type="SAM" id="Phobius"/>
    </source>
</evidence>
<name>A0ABX0H8X7_9BACT</name>
<proteinExistence type="predicted"/>
<keyword evidence="1" id="KW-1133">Transmembrane helix</keyword>
<evidence type="ECO:0008006" key="4">
    <source>
        <dbReference type="Google" id="ProtNLM"/>
    </source>
</evidence>
<reference evidence="2 3" key="1">
    <citation type="submission" date="2020-03" db="EMBL/GenBank/DDBJ databases">
        <title>Cyclobacterium plantarum sp. nov., a marine bacterium isolated from a coastal-marine wetland.</title>
        <authorList>
            <person name="Sanchez-Porro C."/>
            <person name="Ventosa A."/>
            <person name="Amoozegar M."/>
        </authorList>
    </citation>
    <scope>NUCLEOTIDE SEQUENCE [LARGE SCALE GENOMIC DNA]</scope>
    <source>
        <strain evidence="2 3">GBPx2</strain>
    </source>
</reference>
<accession>A0ABX0H8X7</accession>